<dbReference type="AlphaFoldDB" id="A0A7C4NJZ7"/>
<organism evidence="2">
    <name type="scientific">Ignisphaera aggregans</name>
    <dbReference type="NCBI Taxonomy" id="334771"/>
    <lineage>
        <taxon>Archaea</taxon>
        <taxon>Thermoproteota</taxon>
        <taxon>Thermoprotei</taxon>
        <taxon>Desulfurococcales</taxon>
        <taxon>Desulfurococcaceae</taxon>
        <taxon>Ignisphaera</taxon>
    </lineage>
</organism>
<evidence type="ECO:0000313" key="1">
    <source>
        <dbReference type="EMBL" id="HGQ35317.1"/>
    </source>
</evidence>
<protein>
    <submittedName>
        <fullName evidence="2">Uncharacterized protein</fullName>
    </submittedName>
</protein>
<reference evidence="2" key="1">
    <citation type="journal article" date="2020" name="mSystems">
        <title>Genome- and Community-Level Interaction Insights into Carbon Utilization and Element Cycling Functions of Hydrothermarchaeota in Hydrothermal Sediment.</title>
        <authorList>
            <person name="Zhou Z."/>
            <person name="Liu Y."/>
            <person name="Xu W."/>
            <person name="Pan J."/>
            <person name="Luo Z.H."/>
            <person name="Li M."/>
        </authorList>
    </citation>
    <scope>NUCLEOTIDE SEQUENCE [LARGE SCALE GENOMIC DNA]</scope>
    <source>
        <strain evidence="2">SpSt-637</strain>
        <strain evidence="1">SpSt-667</strain>
    </source>
</reference>
<dbReference type="EMBL" id="DTBD01000039">
    <property type="protein sequence ID" value="HGQ64583.1"/>
    <property type="molecule type" value="Genomic_DNA"/>
</dbReference>
<sequence>MHKCVSYSLSGSRNFEEEYSWSLALYIELNLGEDKEVIVCSHPIYTIISDPLDLVKRIYSVEGSELEYVLEISKLLDDLTVDWRKEFEIVIRRYFVAISIYL</sequence>
<proteinExistence type="predicted"/>
<dbReference type="EMBL" id="DTCK01000010">
    <property type="protein sequence ID" value="HGQ35317.1"/>
    <property type="molecule type" value="Genomic_DNA"/>
</dbReference>
<accession>A0A7C4NJZ7</accession>
<comment type="caution">
    <text evidence="2">The sequence shown here is derived from an EMBL/GenBank/DDBJ whole genome shotgun (WGS) entry which is preliminary data.</text>
</comment>
<gene>
    <name evidence="2" type="ORF">ENU08_05000</name>
    <name evidence="1" type="ORF">ENU41_01380</name>
</gene>
<name>A0A7C4NJZ7_9CREN</name>
<evidence type="ECO:0000313" key="2">
    <source>
        <dbReference type="EMBL" id="HGQ64583.1"/>
    </source>
</evidence>